<name>A0A3N4IQR9_ASCIM</name>
<proteinExistence type="predicted"/>
<feature type="compositionally biased region" description="Polar residues" evidence="1">
    <location>
        <begin position="149"/>
        <end position="167"/>
    </location>
</feature>
<keyword evidence="3" id="KW-1185">Reference proteome</keyword>
<feature type="region of interest" description="Disordered" evidence="1">
    <location>
        <begin position="149"/>
        <end position="174"/>
    </location>
</feature>
<gene>
    <name evidence="2" type="ORF">BJ508DRAFT_371590</name>
</gene>
<evidence type="ECO:0000313" key="3">
    <source>
        <dbReference type="Proteomes" id="UP000275078"/>
    </source>
</evidence>
<evidence type="ECO:0000256" key="1">
    <source>
        <dbReference type="SAM" id="MobiDB-lite"/>
    </source>
</evidence>
<reference evidence="2 3" key="1">
    <citation type="journal article" date="2018" name="Nat. Ecol. Evol.">
        <title>Pezizomycetes genomes reveal the molecular basis of ectomycorrhizal truffle lifestyle.</title>
        <authorList>
            <person name="Murat C."/>
            <person name="Payen T."/>
            <person name="Noel B."/>
            <person name="Kuo A."/>
            <person name="Morin E."/>
            <person name="Chen J."/>
            <person name="Kohler A."/>
            <person name="Krizsan K."/>
            <person name="Balestrini R."/>
            <person name="Da Silva C."/>
            <person name="Montanini B."/>
            <person name="Hainaut M."/>
            <person name="Levati E."/>
            <person name="Barry K.W."/>
            <person name="Belfiori B."/>
            <person name="Cichocki N."/>
            <person name="Clum A."/>
            <person name="Dockter R.B."/>
            <person name="Fauchery L."/>
            <person name="Guy J."/>
            <person name="Iotti M."/>
            <person name="Le Tacon F."/>
            <person name="Lindquist E.A."/>
            <person name="Lipzen A."/>
            <person name="Malagnac F."/>
            <person name="Mello A."/>
            <person name="Molinier V."/>
            <person name="Miyauchi S."/>
            <person name="Poulain J."/>
            <person name="Riccioni C."/>
            <person name="Rubini A."/>
            <person name="Sitrit Y."/>
            <person name="Splivallo R."/>
            <person name="Traeger S."/>
            <person name="Wang M."/>
            <person name="Zifcakova L."/>
            <person name="Wipf D."/>
            <person name="Zambonelli A."/>
            <person name="Paolocci F."/>
            <person name="Nowrousian M."/>
            <person name="Ottonello S."/>
            <person name="Baldrian P."/>
            <person name="Spatafora J.W."/>
            <person name="Henrissat B."/>
            <person name="Nagy L.G."/>
            <person name="Aury J.M."/>
            <person name="Wincker P."/>
            <person name="Grigoriev I.V."/>
            <person name="Bonfante P."/>
            <person name="Martin F.M."/>
        </authorList>
    </citation>
    <scope>NUCLEOTIDE SEQUENCE [LARGE SCALE GENOMIC DNA]</scope>
    <source>
        <strain evidence="2 3">RN42</strain>
    </source>
</reference>
<dbReference type="Proteomes" id="UP000275078">
    <property type="component" value="Unassembled WGS sequence"/>
</dbReference>
<accession>A0A3N4IQR9</accession>
<dbReference type="AlphaFoldDB" id="A0A3N4IQR9"/>
<evidence type="ECO:0000313" key="2">
    <source>
        <dbReference type="EMBL" id="RPA88136.1"/>
    </source>
</evidence>
<protein>
    <submittedName>
        <fullName evidence="2">Uncharacterized protein</fullName>
    </submittedName>
</protein>
<sequence length="174" mass="20195">MYREAVDEFGREAEYNGEYPILNRRRPVGLFPVENIPWVEVVAGLTFGGKTLRLFDLSNFLTATTFFSNTTTRQQQHRNTNAHQYSTHCTLLYFSRIIWSASALLGLSRSSSRKKTNDAVKRRYYGKRLVFWRPSNNATTTLNLNRQTGKLAEQQSRSKQQQRTWESMQAGDVF</sequence>
<organism evidence="2 3">
    <name type="scientific">Ascobolus immersus RN42</name>
    <dbReference type="NCBI Taxonomy" id="1160509"/>
    <lineage>
        <taxon>Eukaryota</taxon>
        <taxon>Fungi</taxon>
        <taxon>Dikarya</taxon>
        <taxon>Ascomycota</taxon>
        <taxon>Pezizomycotina</taxon>
        <taxon>Pezizomycetes</taxon>
        <taxon>Pezizales</taxon>
        <taxon>Ascobolaceae</taxon>
        <taxon>Ascobolus</taxon>
    </lineage>
</organism>
<dbReference type="EMBL" id="ML119645">
    <property type="protein sequence ID" value="RPA88136.1"/>
    <property type="molecule type" value="Genomic_DNA"/>
</dbReference>